<evidence type="ECO:0000313" key="4">
    <source>
        <dbReference type="EMBL" id="CAH0376312.1"/>
    </source>
</evidence>
<accession>A0A8J2X0X6</accession>
<dbReference type="Proteomes" id="UP000789595">
    <property type="component" value="Unassembled WGS sequence"/>
</dbReference>
<dbReference type="InterPro" id="IPR036291">
    <property type="entry name" value="NAD(P)-bd_dom_sf"/>
</dbReference>
<dbReference type="SUPFAM" id="SSF51735">
    <property type="entry name" value="NAD(P)-binding Rossmann-fold domains"/>
    <property type="match status" value="1"/>
</dbReference>
<dbReference type="InterPro" id="IPR016040">
    <property type="entry name" value="NAD(P)-bd_dom"/>
</dbReference>
<feature type="signal peptide" evidence="2">
    <location>
        <begin position="1"/>
        <end position="16"/>
    </location>
</feature>
<dbReference type="Gene3D" id="3.40.50.720">
    <property type="entry name" value="NAD(P)-binding Rossmann-like Domain"/>
    <property type="match status" value="1"/>
</dbReference>
<feature type="domain" description="NAD(P)-binding" evidence="3">
    <location>
        <begin position="33"/>
        <end position="249"/>
    </location>
</feature>
<keyword evidence="2" id="KW-0732">Signal</keyword>
<dbReference type="EMBL" id="CAKKNE010000005">
    <property type="protein sequence ID" value="CAH0376312.1"/>
    <property type="molecule type" value="Genomic_DNA"/>
</dbReference>
<dbReference type="Pfam" id="PF13460">
    <property type="entry name" value="NAD_binding_10"/>
    <property type="match status" value="1"/>
</dbReference>
<sequence>MRPALLLILLLAGVQSLAPATKRPRVVVSPCGGSVGLCLLRSLKVKDCDVVAICRDEAEEARVRQNTCGCSMRQGEVTDMCGTAYPALETVICATPNELRRACEGASAVVALPAGDAHPRLAPSINDGTIVRPTVAATKKSADDARRLVAAADEGAHVVLLSALGAGAEPDRPPLASFLAARTGCLETLAEKRALETDVSSSGRRFTILRAPPLASGPELEAIDKDGDGDPNPALSLITPSALAHAALHAALDTSGTYRGTYEAKSTRPRRPKAPAAASSSSSAGKS</sequence>
<evidence type="ECO:0000259" key="3">
    <source>
        <dbReference type="Pfam" id="PF13460"/>
    </source>
</evidence>
<gene>
    <name evidence="4" type="ORF">PECAL_5P08860</name>
</gene>
<organism evidence="4 5">
    <name type="scientific">Pelagomonas calceolata</name>
    <dbReference type="NCBI Taxonomy" id="35677"/>
    <lineage>
        <taxon>Eukaryota</taxon>
        <taxon>Sar</taxon>
        <taxon>Stramenopiles</taxon>
        <taxon>Ochrophyta</taxon>
        <taxon>Pelagophyceae</taxon>
        <taxon>Pelagomonadales</taxon>
        <taxon>Pelagomonadaceae</taxon>
        <taxon>Pelagomonas</taxon>
    </lineage>
</organism>
<evidence type="ECO:0000256" key="1">
    <source>
        <dbReference type="SAM" id="MobiDB-lite"/>
    </source>
</evidence>
<comment type="caution">
    <text evidence="4">The sequence shown here is derived from an EMBL/GenBank/DDBJ whole genome shotgun (WGS) entry which is preliminary data.</text>
</comment>
<feature type="chain" id="PRO_5035318863" description="NAD(P)-binding domain-containing protein" evidence="2">
    <location>
        <begin position="17"/>
        <end position="287"/>
    </location>
</feature>
<proteinExistence type="predicted"/>
<evidence type="ECO:0000313" key="5">
    <source>
        <dbReference type="Proteomes" id="UP000789595"/>
    </source>
</evidence>
<name>A0A8J2X0X6_9STRA</name>
<feature type="region of interest" description="Disordered" evidence="1">
    <location>
        <begin position="258"/>
        <end position="287"/>
    </location>
</feature>
<keyword evidence="5" id="KW-1185">Reference proteome</keyword>
<evidence type="ECO:0000256" key="2">
    <source>
        <dbReference type="SAM" id="SignalP"/>
    </source>
</evidence>
<reference evidence="4" key="1">
    <citation type="submission" date="2021-11" db="EMBL/GenBank/DDBJ databases">
        <authorList>
            <consortium name="Genoscope - CEA"/>
            <person name="William W."/>
        </authorList>
    </citation>
    <scope>NUCLEOTIDE SEQUENCE</scope>
</reference>
<dbReference type="AlphaFoldDB" id="A0A8J2X0X6"/>
<protein>
    <recommendedName>
        <fullName evidence="3">NAD(P)-binding domain-containing protein</fullName>
    </recommendedName>
</protein>
<feature type="compositionally biased region" description="Low complexity" evidence="1">
    <location>
        <begin position="274"/>
        <end position="287"/>
    </location>
</feature>